<evidence type="ECO:0000313" key="2">
    <source>
        <dbReference type="EMBL" id="AOT72582.1"/>
    </source>
</evidence>
<accession>A0A1D8GNX4</accession>
<evidence type="ECO:0000313" key="3">
    <source>
        <dbReference type="Proteomes" id="UP000095743"/>
    </source>
</evidence>
<dbReference type="STRING" id="1424294.Gferi_25320"/>
<dbReference type="Gene3D" id="1.10.275.10">
    <property type="entry name" value="Fumarase/aspartase (N-terminal domain)"/>
    <property type="match status" value="1"/>
</dbReference>
<reference evidence="2 3" key="1">
    <citation type="submission" date="2016-09" db="EMBL/GenBank/DDBJ databases">
        <title>Genomic analysis reveals versatility of anaerobic energy metabolism of Geosporobacter ferrireducens IRF9 of phylum Firmicutes.</title>
        <authorList>
            <person name="Kim S.-J."/>
        </authorList>
    </citation>
    <scope>NUCLEOTIDE SEQUENCE [LARGE SCALE GENOMIC DNA]</scope>
    <source>
        <strain evidence="2 3">IRF9</strain>
    </source>
</reference>
<dbReference type="SUPFAM" id="SSF48557">
    <property type="entry name" value="L-aspartase-like"/>
    <property type="match status" value="1"/>
</dbReference>
<dbReference type="NCBIfam" id="NF006871">
    <property type="entry name" value="PRK09367.1"/>
    <property type="match status" value="1"/>
</dbReference>
<keyword evidence="1 2" id="KW-0456">Lyase</keyword>
<dbReference type="EMBL" id="CP017269">
    <property type="protein sequence ID" value="AOT72582.1"/>
    <property type="molecule type" value="Genomic_DNA"/>
</dbReference>
<dbReference type="AlphaFoldDB" id="A0A1D8GNX4"/>
<dbReference type="CDD" id="cd00332">
    <property type="entry name" value="PAL-HAL"/>
    <property type="match status" value="1"/>
</dbReference>
<dbReference type="Gene3D" id="1.20.200.10">
    <property type="entry name" value="Fumarase/aspartase (Central domain)"/>
    <property type="match status" value="1"/>
</dbReference>
<organism evidence="2 3">
    <name type="scientific">Geosporobacter ferrireducens</name>
    <dbReference type="NCBI Taxonomy" id="1424294"/>
    <lineage>
        <taxon>Bacteria</taxon>
        <taxon>Bacillati</taxon>
        <taxon>Bacillota</taxon>
        <taxon>Clostridia</taxon>
        <taxon>Peptostreptococcales</taxon>
        <taxon>Thermotaleaceae</taxon>
        <taxon>Geosporobacter</taxon>
    </lineage>
</organism>
<gene>
    <name evidence="2" type="ORF">Gferi_25320</name>
</gene>
<dbReference type="FunFam" id="1.10.275.10:FF:000005">
    <property type="entry name" value="Histidine ammonia-lyase"/>
    <property type="match status" value="1"/>
</dbReference>
<dbReference type="KEGG" id="gfe:Gferi_25320"/>
<dbReference type="Proteomes" id="UP000095743">
    <property type="component" value="Chromosome"/>
</dbReference>
<dbReference type="PANTHER" id="PTHR10362">
    <property type="entry name" value="HISTIDINE AMMONIA-LYASE"/>
    <property type="match status" value="1"/>
</dbReference>
<sequence>MIVFDKAKDAKQIEKVVLGGKLNIEEFIAIVRFGVKVEFSDSYCNKVRKARSLVERWVEENRVMYGITTGFGALCTQVISLEETEQLQRNIVLSHSVSVGEPLSVEEVRATMLMILQNVGQGFSGARLETIEMYRQFLNLGLTPFAPREGSVGYLCPEAHMALVLIGEGKAFLNGELLPSKDALERVGLKPISLASKEGLVLTNGTTSATALGALTLYDMLKASKCADIIGAMTLEVTKGTIRAFDERLMSVRPHEEQRSTAENVRKLLQDSQIAINHEHYRLQDALSIRCIPQLHGAAKKTLFDALKTIEIEMNGCSDNPIIYSEDDDGEAISGGNPDSSYVGIEMDSACIAATMLGKMSERRNNRLIDGNLSEYPWFLIKKPGLNSGLMIPQYTQAGLLNDMKILSHPATADGIPTCGNQEDYVAMGYNASKKARQAAEKLEYILAIELLSVYQAHQFIGEKFSAGRATQAVLEEIARAVPITDEDIFLYPHINTLKDLIHTGKLIELVEEKLGKLL</sequence>
<name>A0A1D8GNX4_9FIRM</name>
<dbReference type="Pfam" id="PF00221">
    <property type="entry name" value="Lyase_aromatic"/>
    <property type="match status" value="1"/>
</dbReference>
<keyword evidence="3" id="KW-1185">Reference proteome</keyword>
<dbReference type="OrthoDB" id="9806955at2"/>
<evidence type="ECO:0000256" key="1">
    <source>
        <dbReference type="ARBA" id="ARBA00023239"/>
    </source>
</evidence>
<dbReference type="InterPro" id="IPR024083">
    <property type="entry name" value="Fumarase/histidase_N"/>
</dbReference>
<protein>
    <submittedName>
        <fullName evidence="2">Histidine ammonia-lyase</fullName>
    </submittedName>
</protein>
<dbReference type="InterPro" id="IPR008948">
    <property type="entry name" value="L-Aspartase-like"/>
</dbReference>
<dbReference type="GO" id="GO:0016841">
    <property type="term" value="F:ammonia-lyase activity"/>
    <property type="evidence" value="ECO:0007669"/>
    <property type="project" value="UniProtKB-ARBA"/>
</dbReference>
<proteinExistence type="predicted"/>
<dbReference type="InterPro" id="IPR001106">
    <property type="entry name" value="Aromatic_Lyase"/>
</dbReference>